<sequence>MADLFIVRGRLRFSALLGLVLTALSGLATWHFYGQLEFELDDRKFLFSAILTGALALGTVGLFITFLAAQWFMNPSRSLTDRLDSFPWWVVGMLLVLVLIGGAGYFVAHYQSAAQSEFDLLRAGKWSELEQRVSANPRLFTRKDAAGQTMIQVAYRENYPEAFGLLANLGAPPVDLDPRGGSPVLASLGNLPMLEVLLNAGLTPSINDVDGTPAVHRAAERSDSAALKLLIKAGAGVDERNGLYRTALMQCVGNAALQQARVLLAAGADVNTFDQRGDTALHIAVRRRSVPAVELLLENGADADSFNFLHQTPLHLAAEGGQDQLVKLFADTLENIDLIDEENRTPLETALANRHYETATLLMESGADTDRILGDRKTILHHAIENREYAIARFLLRSGARADIPDSDGLTALDVCKVKELQGLVEMIEGVPDSEEDLPEEN</sequence>
<organism evidence="5 6">
    <name type="scientific">Pontiella agarivorans</name>
    <dbReference type="NCBI Taxonomy" id="3038953"/>
    <lineage>
        <taxon>Bacteria</taxon>
        <taxon>Pseudomonadati</taxon>
        <taxon>Kiritimatiellota</taxon>
        <taxon>Kiritimatiellia</taxon>
        <taxon>Kiritimatiellales</taxon>
        <taxon>Pontiellaceae</taxon>
        <taxon>Pontiella</taxon>
    </lineage>
</organism>
<keyword evidence="1" id="KW-0677">Repeat</keyword>
<keyword evidence="4" id="KW-0812">Transmembrane</keyword>
<evidence type="ECO:0000313" key="6">
    <source>
        <dbReference type="Proteomes" id="UP001290861"/>
    </source>
</evidence>
<keyword evidence="6" id="KW-1185">Reference proteome</keyword>
<dbReference type="EMBL" id="JARVCO010000007">
    <property type="protein sequence ID" value="MDZ8118336.1"/>
    <property type="molecule type" value="Genomic_DNA"/>
</dbReference>
<keyword evidence="4" id="KW-1133">Transmembrane helix</keyword>
<feature type="transmembrane region" description="Helical" evidence="4">
    <location>
        <begin position="12"/>
        <end position="33"/>
    </location>
</feature>
<dbReference type="InterPro" id="IPR002110">
    <property type="entry name" value="Ankyrin_rpt"/>
</dbReference>
<dbReference type="Proteomes" id="UP001290861">
    <property type="component" value="Unassembled WGS sequence"/>
</dbReference>
<dbReference type="Pfam" id="PF12796">
    <property type="entry name" value="Ank_2"/>
    <property type="match status" value="2"/>
</dbReference>
<accession>A0ABU5MW67</accession>
<feature type="repeat" description="ANK" evidence="3">
    <location>
        <begin position="375"/>
        <end position="407"/>
    </location>
</feature>
<feature type="repeat" description="ANK" evidence="3">
    <location>
        <begin position="342"/>
        <end position="370"/>
    </location>
</feature>
<dbReference type="PANTHER" id="PTHR24171">
    <property type="entry name" value="ANKYRIN REPEAT DOMAIN-CONTAINING PROTEIN 39-RELATED"/>
    <property type="match status" value="1"/>
</dbReference>
<dbReference type="SUPFAM" id="SSF48403">
    <property type="entry name" value="Ankyrin repeat"/>
    <property type="match status" value="1"/>
</dbReference>
<reference evidence="5 6" key="1">
    <citation type="journal article" date="2024" name="Appl. Environ. Microbiol.">
        <title>Pontiella agarivorans sp. nov., a novel marine anaerobic bacterium capable of degrading macroalgal polysaccharides and fixing nitrogen.</title>
        <authorList>
            <person name="Liu N."/>
            <person name="Kivenson V."/>
            <person name="Peng X."/>
            <person name="Cui Z."/>
            <person name="Lankiewicz T.S."/>
            <person name="Gosselin K.M."/>
            <person name="English C.J."/>
            <person name="Blair E.M."/>
            <person name="O'Malley M.A."/>
            <person name="Valentine D.L."/>
        </authorList>
    </citation>
    <scope>NUCLEOTIDE SEQUENCE [LARGE SCALE GENOMIC DNA]</scope>
    <source>
        <strain evidence="5 6">NLcol2</strain>
    </source>
</reference>
<dbReference type="SMART" id="SM00248">
    <property type="entry name" value="ANK"/>
    <property type="match status" value="7"/>
</dbReference>
<evidence type="ECO:0000256" key="4">
    <source>
        <dbReference type="SAM" id="Phobius"/>
    </source>
</evidence>
<dbReference type="InterPro" id="IPR036770">
    <property type="entry name" value="Ankyrin_rpt-contain_sf"/>
</dbReference>
<dbReference type="RefSeq" id="WP_322608133.1">
    <property type="nucleotide sequence ID" value="NZ_JARVCO010000007.1"/>
</dbReference>
<proteinExistence type="predicted"/>
<dbReference type="Pfam" id="PF00023">
    <property type="entry name" value="Ank"/>
    <property type="match status" value="1"/>
</dbReference>
<dbReference type="PROSITE" id="PS50297">
    <property type="entry name" value="ANK_REP_REGION"/>
    <property type="match status" value="4"/>
</dbReference>
<feature type="repeat" description="ANK" evidence="3">
    <location>
        <begin position="210"/>
        <end position="242"/>
    </location>
</feature>
<name>A0ABU5MW67_9BACT</name>
<feature type="transmembrane region" description="Helical" evidence="4">
    <location>
        <begin position="88"/>
        <end position="108"/>
    </location>
</feature>
<feature type="repeat" description="ANK" evidence="3">
    <location>
        <begin position="276"/>
        <end position="308"/>
    </location>
</feature>
<evidence type="ECO:0000256" key="3">
    <source>
        <dbReference type="PROSITE-ProRule" id="PRU00023"/>
    </source>
</evidence>
<protein>
    <submittedName>
        <fullName evidence="5">Ankyrin repeat domain-containing protein</fullName>
    </submittedName>
</protein>
<dbReference type="PANTHER" id="PTHR24171:SF8">
    <property type="entry name" value="BRCA1-ASSOCIATED RING DOMAIN PROTEIN 1"/>
    <property type="match status" value="1"/>
</dbReference>
<dbReference type="PROSITE" id="PS50088">
    <property type="entry name" value="ANK_REPEAT"/>
    <property type="match status" value="5"/>
</dbReference>
<keyword evidence="2 3" id="KW-0040">ANK repeat</keyword>
<gene>
    <name evidence="5" type="ORF">P9H32_06800</name>
</gene>
<feature type="transmembrane region" description="Helical" evidence="4">
    <location>
        <begin position="45"/>
        <end position="67"/>
    </location>
</feature>
<evidence type="ECO:0000313" key="5">
    <source>
        <dbReference type="EMBL" id="MDZ8118336.1"/>
    </source>
</evidence>
<evidence type="ECO:0000256" key="1">
    <source>
        <dbReference type="ARBA" id="ARBA00022737"/>
    </source>
</evidence>
<comment type="caution">
    <text evidence="5">The sequence shown here is derived from an EMBL/GenBank/DDBJ whole genome shotgun (WGS) entry which is preliminary data.</text>
</comment>
<dbReference type="Gene3D" id="1.25.40.20">
    <property type="entry name" value="Ankyrin repeat-containing domain"/>
    <property type="match status" value="1"/>
</dbReference>
<evidence type="ECO:0000256" key="2">
    <source>
        <dbReference type="ARBA" id="ARBA00023043"/>
    </source>
</evidence>
<keyword evidence="4" id="KW-0472">Membrane</keyword>
<feature type="repeat" description="ANK" evidence="3">
    <location>
        <begin position="309"/>
        <end position="341"/>
    </location>
</feature>